<reference evidence="1 2" key="1">
    <citation type="journal article" date="2020" name="Elife">
        <title>Loss of centromere function drives karyotype evolution in closely related Malassezia species.</title>
        <authorList>
            <person name="Sankaranarayanan S.R."/>
            <person name="Ianiri G."/>
            <person name="Coelho M.A."/>
            <person name="Reza M.H."/>
            <person name="Thimmappa B.C."/>
            <person name="Ganguly P."/>
            <person name="Vadnala R.N."/>
            <person name="Sun S."/>
            <person name="Siddharthan R."/>
            <person name="Tellgren-Roth C."/>
            <person name="Dawson T.L."/>
            <person name="Heitman J."/>
            <person name="Sanyal K."/>
        </authorList>
    </citation>
    <scope>NUCLEOTIDE SEQUENCE [LARGE SCALE GENOMIC DNA]</scope>
    <source>
        <strain evidence="1">CBS14141</strain>
    </source>
</reference>
<keyword evidence="1" id="KW-0489">Methyltransferase</keyword>
<evidence type="ECO:0000313" key="2">
    <source>
        <dbReference type="Proteomes" id="UP000818624"/>
    </source>
</evidence>
<keyword evidence="2" id="KW-1185">Reference proteome</keyword>
<dbReference type="PANTHER" id="PTHR14614:SF109">
    <property type="entry name" value="RIBOSOMAL LYSINE N-METHYLTRANSFERASE 5"/>
    <property type="match status" value="1"/>
</dbReference>
<keyword evidence="1" id="KW-0808">Transferase</keyword>
<proteinExistence type="predicted"/>
<organism evidence="1 2">
    <name type="scientific">Malassezia furfur</name>
    <name type="common">Pityriasis versicolor infection agent</name>
    <name type="synonym">Pityrosporum furfur</name>
    <dbReference type="NCBI Taxonomy" id="55194"/>
    <lineage>
        <taxon>Eukaryota</taxon>
        <taxon>Fungi</taxon>
        <taxon>Dikarya</taxon>
        <taxon>Basidiomycota</taxon>
        <taxon>Ustilaginomycotina</taxon>
        <taxon>Malasseziomycetes</taxon>
        <taxon>Malasseziales</taxon>
        <taxon>Malasseziaceae</taxon>
        <taxon>Malassezia</taxon>
    </lineage>
</organism>
<dbReference type="EMBL" id="CP046238">
    <property type="protein sequence ID" value="WFD49411.1"/>
    <property type="molecule type" value="Genomic_DNA"/>
</dbReference>
<dbReference type="PANTHER" id="PTHR14614">
    <property type="entry name" value="HEPATOCELLULAR CARCINOMA-ASSOCIATED ANTIGEN"/>
    <property type="match status" value="1"/>
</dbReference>
<gene>
    <name evidence="1" type="primary">RKM5</name>
    <name evidence="1" type="ORF">GLX27_004091</name>
</gene>
<dbReference type="Proteomes" id="UP000818624">
    <property type="component" value="Chromosome 5"/>
</dbReference>
<dbReference type="Gene3D" id="3.40.50.150">
    <property type="entry name" value="Vaccinia Virus protein VP39"/>
    <property type="match status" value="1"/>
</dbReference>
<evidence type="ECO:0000313" key="1">
    <source>
        <dbReference type="EMBL" id="WFD49411.1"/>
    </source>
</evidence>
<name>A0ABY8EUY2_MALFU</name>
<dbReference type="InterPro" id="IPR019410">
    <property type="entry name" value="Methyltransf_16"/>
</dbReference>
<accession>A0ABY8EUY2</accession>
<dbReference type="GO" id="GO:0005840">
    <property type="term" value="C:ribosome"/>
    <property type="evidence" value="ECO:0007669"/>
    <property type="project" value="UniProtKB-KW"/>
</dbReference>
<dbReference type="InterPro" id="IPR029063">
    <property type="entry name" value="SAM-dependent_MTases_sf"/>
</dbReference>
<dbReference type="GO" id="GO:0008168">
    <property type="term" value="F:methyltransferase activity"/>
    <property type="evidence" value="ECO:0007669"/>
    <property type="project" value="UniProtKB-KW"/>
</dbReference>
<dbReference type="Pfam" id="PF10294">
    <property type="entry name" value="Methyltransf_16"/>
    <property type="match status" value="1"/>
</dbReference>
<keyword evidence="1" id="KW-0689">Ribosomal protein</keyword>
<sequence length="305" mass="34040">MQLFLLYTLRNRGTAHAGLGFLDSKSDALSIQLPCEAKRESAQDRPHTRQPRIEVTVYQYVGATCWLTQTTTLRSAAGDTGSVVWRSSVLLADFCLAHFYAGVHNAPLPPFHPKFQGQTVLELGAGTGVLPLCLFTDTSWAPPTARPIRWVATDRDVNVPLMRKNFAQLRTDAALVSAEELDWFDVERCAAKPDSYAMRQLLSSILAPFQHDGGSNGALVYPDLLVCTDCVYNPGLHSALLRTMDVLCGPQTVIWVVIQLREAENTRQFLSAWHETGRYTIYSLDDDVLPPMLRAQYAFWMAHRA</sequence>
<keyword evidence="1" id="KW-0687">Ribonucleoprotein</keyword>
<protein>
    <submittedName>
        <fullName evidence="1">Ribosomal protein lysine methyltransferase</fullName>
    </submittedName>
</protein>
<dbReference type="GO" id="GO:0032259">
    <property type="term" value="P:methylation"/>
    <property type="evidence" value="ECO:0007669"/>
    <property type="project" value="UniProtKB-KW"/>
</dbReference>